<accession>A0A2T0Q215</accession>
<feature type="transmembrane region" description="Helical" evidence="1">
    <location>
        <begin position="39"/>
        <end position="62"/>
    </location>
</feature>
<protein>
    <submittedName>
        <fullName evidence="2">Uncharacterized protein</fullName>
    </submittedName>
</protein>
<reference evidence="2 3" key="1">
    <citation type="submission" date="2018-03" db="EMBL/GenBank/DDBJ databases">
        <title>Genomic Encyclopedia of Archaeal and Bacterial Type Strains, Phase II (KMG-II): from individual species to whole genera.</title>
        <authorList>
            <person name="Goeker M."/>
        </authorList>
    </citation>
    <scope>NUCLEOTIDE SEQUENCE [LARGE SCALE GENOMIC DNA]</scope>
    <source>
        <strain evidence="2 3">DSM 45601</strain>
    </source>
</reference>
<evidence type="ECO:0000313" key="3">
    <source>
        <dbReference type="Proteomes" id="UP000237846"/>
    </source>
</evidence>
<keyword evidence="1" id="KW-1133">Transmembrane helix</keyword>
<keyword evidence="1" id="KW-0812">Transmembrane</keyword>
<gene>
    <name evidence="2" type="ORF">CLV72_10568</name>
</gene>
<proteinExistence type="predicted"/>
<feature type="transmembrane region" description="Helical" evidence="1">
    <location>
        <begin position="248"/>
        <end position="266"/>
    </location>
</feature>
<feature type="transmembrane region" description="Helical" evidence="1">
    <location>
        <begin position="74"/>
        <end position="93"/>
    </location>
</feature>
<keyword evidence="1" id="KW-0472">Membrane</keyword>
<name>A0A2T0Q215_9ACTN</name>
<feature type="transmembrane region" description="Helical" evidence="1">
    <location>
        <begin position="114"/>
        <end position="133"/>
    </location>
</feature>
<feature type="transmembrane region" description="Helical" evidence="1">
    <location>
        <begin position="217"/>
        <end position="236"/>
    </location>
</feature>
<keyword evidence="3" id="KW-1185">Reference proteome</keyword>
<dbReference type="Proteomes" id="UP000237846">
    <property type="component" value="Unassembled WGS sequence"/>
</dbReference>
<evidence type="ECO:0000313" key="2">
    <source>
        <dbReference type="EMBL" id="PRX97718.1"/>
    </source>
</evidence>
<sequence>MLSVHGRRDGKGASGVVRDGAEPARAAAPQPGGCLELLVVLRSGVTLVTWWLCSAVLLGVLALGGDGPGGVDGLIAVTGVLAVAGPVLLYVLVKPLCLAGRLLARRFGRHRVTGALVLLYVLVIVAAALAGLVDGSAGTGVGVGVLAASVLTPPVAVYAALRRDRLPEDGEAAAQRARAAGARRQDLAWRAKLRDYTGRAPAVRFGDEVLHRERMPLAWTLLCLSGYAAGITWMWVDLDAPDHQDLTAWLLISGVLLLFPVAPLLIEPAMKFRYNRITLTPEVLRVGRHRVAVAELLPGRTASAAPGAPPPAPFRAAARQPGRLLRLGGRPQWSGAPMGWTTVFIPTTRDDVLAIASRRPERLTAALSRVAERQTVG</sequence>
<dbReference type="EMBL" id="PVZC01000005">
    <property type="protein sequence ID" value="PRX97718.1"/>
    <property type="molecule type" value="Genomic_DNA"/>
</dbReference>
<comment type="caution">
    <text evidence="2">The sequence shown here is derived from an EMBL/GenBank/DDBJ whole genome shotgun (WGS) entry which is preliminary data.</text>
</comment>
<evidence type="ECO:0000256" key="1">
    <source>
        <dbReference type="SAM" id="Phobius"/>
    </source>
</evidence>
<feature type="transmembrane region" description="Helical" evidence="1">
    <location>
        <begin position="139"/>
        <end position="161"/>
    </location>
</feature>
<organism evidence="2 3">
    <name type="scientific">Allonocardiopsis opalescens</name>
    <dbReference type="NCBI Taxonomy" id="1144618"/>
    <lineage>
        <taxon>Bacteria</taxon>
        <taxon>Bacillati</taxon>
        <taxon>Actinomycetota</taxon>
        <taxon>Actinomycetes</taxon>
        <taxon>Streptosporangiales</taxon>
        <taxon>Allonocardiopsis</taxon>
    </lineage>
</organism>
<dbReference type="AlphaFoldDB" id="A0A2T0Q215"/>